<feature type="non-terminal residue" evidence="1">
    <location>
        <position position="1"/>
    </location>
</feature>
<keyword evidence="2" id="KW-1185">Reference proteome</keyword>
<evidence type="ECO:0000313" key="1">
    <source>
        <dbReference type="EMBL" id="GBN06681.1"/>
    </source>
</evidence>
<dbReference type="EMBL" id="BGPR01005091">
    <property type="protein sequence ID" value="GBN06681.1"/>
    <property type="molecule type" value="Genomic_DNA"/>
</dbReference>
<comment type="caution">
    <text evidence="1">The sequence shown here is derived from an EMBL/GenBank/DDBJ whole genome shotgun (WGS) entry which is preliminary data.</text>
</comment>
<name>A0A4Y2KWE8_ARAVE</name>
<proteinExistence type="predicted"/>
<organism evidence="1 2">
    <name type="scientific">Araneus ventricosus</name>
    <name type="common">Orbweaver spider</name>
    <name type="synonym">Epeira ventricosa</name>
    <dbReference type="NCBI Taxonomy" id="182803"/>
    <lineage>
        <taxon>Eukaryota</taxon>
        <taxon>Metazoa</taxon>
        <taxon>Ecdysozoa</taxon>
        <taxon>Arthropoda</taxon>
        <taxon>Chelicerata</taxon>
        <taxon>Arachnida</taxon>
        <taxon>Araneae</taxon>
        <taxon>Araneomorphae</taxon>
        <taxon>Entelegynae</taxon>
        <taxon>Araneoidea</taxon>
        <taxon>Araneidae</taxon>
        <taxon>Araneus</taxon>
    </lineage>
</organism>
<dbReference type="Proteomes" id="UP000499080">
    <property type="component" value="Unassembled WGS sequence"/>
</dbReference>
<dbReference type="AlphaFoldDB" id="A0A4Y2KWE8"/>
<gene>
    <name evidence="1" type="ORF">AVEN_76856_1</name>
</gene>
<evidence type="ECO:0000313" key="2">
    <source>
        <dbReference type="Proteomes" id="UP000499080"/>
    </source>
</evidence>
<sequence length="84" mass="9570">MLHATQIRPSRTQIDSECERKVRIDLSWSGRLDIQSWSFTTAPRRKRPSVLKAGQNCSVLKQKVGFSKLVGPLLQLHAKTDHQC</sequence>
<accession>A0A4Y2KWE8</accession>
<protein>
    <submittedName>
        <fullName evidence="1">Uncharacterized protein</fullName>
    </submittedName>
</protein>
<reference evidence="1 2" key="1">
    <citation type="journal article" date="2019" name="Sci. Rep.">
        <title>Orb-weaving spider Araneus ventricosus genome elucidates the spidroin gene catalogue.</title>
        <authorList>
            <person name="Kono N."/>
            <person name="Nakamura H."/>
            <person name="Ohtoshi R."/>
            <person name="Moran D.A.P."/>
            <person name="Shinohara A."/>
            <person name="Yoshida Y."/>
            <person name="Fujiwara M."/>
            <person name="Mori M."/>
            <person name="Tomita M."/>
            <person name="Arakawa K."/>
        </authorList>
    </citation>
    <scope>NUCLEOTIDE SEQUENCE [LARGE SCALE GENOMIC DNA]</scope>
</reference>